<keyword evidence="2" id="KW-0472">Membrane</keyword>
<sequence length="140" mass="15861">MNIQPGKLKKQRKSAQTAASTLGARLAAVVKFAFFLGIIAAFLNIYIYLNQKISETDRAIRKTGQQIEKTEREIAQLRIRREQLSRWEHIRGKIEQFKLGLREPAPGQVGRMALLTPQQAELVPLESVASARRVRPNGRN</sequence>
<gene>
    <name evidence="3" type="ORF">FYJ85_06630</name>
</gene>
<organism evidence="3 4">
    <name type="scientific">Victivallis lenta</name>
    <dbReference type="NCBI Taxonomy" id="2606640"/>
    <lineage>
        <taxon>Bacteria</taxon>
        <taxon>Pseudomonadati</taxon>
        <taxon>Lentisphaerota</taxon>
        <taxon>Lentisphaeria</taxon>
        <taxon>Victivallales</taxon>
        <taxon>Victivallaceae</taxon>
        <taxon>Victivallis</taxon>
    </lineage>
</organism>
<evidence type="ECO:0008006" key="5">
    <source>
        <dbReference type="Google" id="ProtNLM"/>
    </source>
</evidence>
<accession>A0A844G2D6</accession>
<proteinExistence type="predicted"/>
<feature type="coiled-coil region" evidence="1">
    <location>
        <begin position="53"/>
        <end position="87"/>
    </location>
</feature>
<dbReference type="EMBL" id="VUNS01000005">
    <property type="protein sequence ID" value="MST96718.1"/>
    <property type="molecule type" value="Genomic_DNA"/>
</dbReference>
<protein>
    <recommendedName>
        <fullName evidence="5">Cell division protein FtsL</fullName>
    </recommendedName>
</protein>
<keyword evidence="4" id="KW-1185">Reference proteome</keyword>
<evidence type="ECO:0000256" key="2">
    <source>
        <dbReference type="SAM" id="Phobius"/>
    </source>
</evidence>
<keyword evidence="1" id="KW-0175">Coiled coil</keyword>
<evidence type="ECO:0000313" key="4">
    <source>
        <dbReference type="Proteomes" id="UP000435649"/>
    </source>
</evidence>
<evidence type="ECO:0000313" key="3">
    <source>
        <dbReference type="EMBL" id="MST96718.1"/>
    </source>
</evidence>
<keyword evidence="2" id="KW-1133">Transmembrane helix</keyword>
<dbReference type="AlphaFoldDB" id="A0A844G2D6"/>
<reference evidence="3 4" key="1">
    <citation type="submission" date="2019-08" db="EMBL/GenBank/DDBJ databases">
        <title>In-depth cultivation of the pig gut microbiome towards novel bacterial diversity and tailored functional studies.</title>
        <authorList>
            <person name="Wylensek D."/>
            <person name="Hitch T.C.A."/>
            <person name="Clavel T."/>
        </authorList>
    </citation>
    <scope>NUCLEOTIDE SEQUENCE [LARGE SCALE GENOMIC DNA]</scope>
    <source>
        <strain evidence="3 4">BBE-744-WT-12</strain>
    </source>
</reference>
<dbReference type="Proteomes" id="UP000435649">
    <property type="component" value="Unassembled WGS sequence"/>
</dbReference>
<keyword evidence="2" id="KW-0812">Transmembrane</keyword>
<name>A0A844G2D6_9BACT</name>
<comment type="caution">
    <text evidence="3">The sequence shown here is derived from an EMBL/GenBank/DDBJ whole genome shotgun (WGS) entry which is preliminary data.</text>
</comment>
<evidence type="ECO:0000256" key="1">
    <source>
        <dbReference type="SAM" id="Coils"/>
    </source>
</evidence>
<feature type="transmembrane region" description="Helical" evidence="2">
    <location>
        <begin position="26"/>
        <end position="49"/>
    </location>
</feature>
<dbReference type="RefSeq" id="WP_106052369.1">
    <property type="nucleotide sequence ID" value="NZ_CALXOB010000044.1"/>
</dbReference>